<dbReference type="Pfam" id="PF02557">
    <property type="entry name" value="VanY"/>
    <property type="match status" value="1"/>
</dbReference>
<evidence type="ECO:0000313" key="3">
    <source>
        <dbReference type="EMBL" id="KEY63776.1"/>
    </source>
</evidence>
<evidence type="ECO:0000256" key="1">
    <source>
        <dbReference type="SAM" id="MobiDB-lite"/>
    </source>
</evidence>
<organism evidence="3 4">
    <name type="scientific">Lactococcus cremoris subsp. cremoris GE214</name>
    <dbReference type="NCBI Taxonomy" id="1415168"/>
    <lineage>
        <taxon>Bacteria</taxon>
        <taxon>Bacillati</taxon>
        <taxon>Bacillota</taxon>
        <taxon>Bacilli</taxon>
        <taxon>Lactobacillales</taxon>
        <taxon>Streptococcaceae</taxon>
        <taxon>Lactococcus</taxon>
        <taxon>Lactococcus cremoris subsp. cremoris</taxon>
    </lineage>
</organism>
<protein>
    <submittedName>
        <fullName evidence="3">D-Ala-D-Ala carboxypeptidase, Metallo peptidase, MEROPS family M15B</fullName>
    </submittedName>
</protein>
<keyword evidence="3" id="KW-0121">Carboxypeptidase</keyword>
<reference evidence="3 4" key="1">
    <citation type="submission" date="2014-06" db="EMBL/GenBank/DDBJ databases">
        <title>Draft genome sequence of the putrescine producing strain Lactococcus lactis subsp cremoris GE214.</title>
        <authorList>
            <person name="Ladero V."/>
            <person name="Linares D.M."/>
            <person name="del Rio B."/>
            <person name="Mayo B."/>
            <person name="Martin M.C."/>
            <person name="Fernandez M."/>
            <person name="Alvarez M.A."/>
        </authorList>
    </citation>
    <scope>NUCLEOTIDE SEQUENCE [LARGE SCALE GENOMIC DNA]</scope>
    <source>
        <strain evidence="3 4">GE214</strain>
    </source>
</reference>
<accession>A0A084AEP7</accession>
<keyword evidence="3" id="KW-0378">Hydrolase</keyword>
<dbReference type="InterPro" id="IPR003709">
    <property type="entry name" value="VanY-like_core_dom"/>
</dbReference>
<sequence>MKKRITFSLIVLVLLIVGALGFILITNNRSNSTNESTKKTSISSSKEVAKKKDLPDSKRSDWDLVLVSRASPKPEMNPTLATVNGIQVDQRIAPAVQQFLAAAQEISPAEHLISGYRSVSYQEGLYQSYVQAEMNGQGTVNSTGNPISEEEAIKDVQTYSQPPGSSEHQTGLAIDMSNIDSLNESQYAKQVAAIAPKYGFVLRFPDGKKAVTGIGYEDWHFRYVGLENAKYMTEHQLTLEEYLKLLPA</sequence>
<proteinExistence type="predicted"/>
<evidence type="ECO:0000313" key="4">
    <source>
        <dbReference type="Proteomes" id="UP000028401"/>
    </source>
</evidence>
<dbReference type="Gene3D" id="3.30.1380.10">
    <property type="match status" value="1"/>
</dbReference>
<name>A0A084AEP7_LACLC</name>
<dbReference type="InterPro" id="IPR058193">
    <property type="entry name" value="VanY/YodJ_core_dom"/>
</dbReference>
<dbReference type="PANTHER" id="PTHR34385:SF1">
    <property type="entry name" value="PEPTIDOGLYCAN L-ALANYL-D-GLUTAMATE ENDOPEPTIDASE CWLK"/>
    <property type="match status" value="1"/>
</dbReference>
<dbReference type="InterPro" id="IPR052179">
    <property type="entry name" value="DD-CPase-like"/>
</dbReference>
<dbReference type="PANTHER" id="PTHR34385">
    <property type="entry name" value="D-ALANYL-D-ALANINE CARBOXYPEPTIDASE"/>
    <property type="match status" value="1"/>
</dbReference>
<dbReference type="AlphaFoldDB" id="A0A084AEP7"/>
<dbReference type="GO" id="GO:0004180">
    <property type="term" value="F:carboxypeptidase activity"/>
    <property type="evidence" value="ECO:0007669"/>
    <property type="project" value="UniProtKB-KW"/>
</dbReference>
<feature type="region of interest" description="Disordered" evidence="1">
    <location>
        <begin position="31"/>
        <end position="55"/>
    </location>
</feature>
<dbReference type="InterPro" id="IPR009045">
    <property type="entry name" value="Zn_M74/Hedgehog-like"/>
</dbReference>
<dbReference type="SUPFAM" id="SSF55166">
    <property type="entry name" value="Hedgehog/DD-peptidase"/>
    <property type="match status" value="1"/>
</dbReference>
<comment type="caution">
    <text evidence="3">The sequence shown here is derived from an EMBL/GenBank/DDBJ whole genome shotgun (WGS) entry which is preliminary data.</text>
</comment>
<dbReference type="Proteomes" id="UP000028401">
    <property type="component" value="Unassembled WGS sequence"/>
</dbReference>
<feature type="domain" description="D-alanyl-D-alanine carboxypeptidase-like core" evidence="2">
    <location>
        <begin position="86"/>
        <end position="225"/>
    </location>
</feature>
<dbReference type="PATRIC" id="fig|1415168.3.peg.106"/>
<gene>
    <name evidence="3" type="ORF">U725_00098</name>
</gene>
<keyword evidence="3" id="KW-0645">Protease</keyword>
<dbReference type="GO" id="GO:0006508">
    <property type="term" value="P:proteolysis"/>
    <property type="evidence" value="ECO:0007669"/>
    <property type="project" value="InterPro"/>
</dbReference>
<evidence type="ECO:0000259" key="2">
    <source>
        <dbReference type="Pfam" id="PF02557"/>
    </source>
</evidence>
<dbReference type="RefSeq" id="WP_042747571.1">
    <property type="nucleotide sequence ID" value="NZ_AZSI01000002.1"/>
</dbReference>
<feature type="compositionally biased region" description="Low complexity" evidence="1">
    <location>
        <begin position="31"/>
        <end position="46"/>
    </location>
</feature>
<dbReference type="CDD" id="cd14852">
    <property type="entry name" value="LD-carboxypeptidase"/>
    <property type="match status" value="1"/>
</dbReference>
<dbReference type="EMBL" id="AZSI01000002">
    <property type="protein sequence ID" value="KEY63776.1"/>
    <property type="molecule type" value="Genomic_DNA"/>
</dbReference>